<dbReference type="AlphaFoldDB" id="A0AAN7P5P1"/>
<feature type="non-terminal residue" evidence="2">
    <location>
        <position position="1"/>
    </location>
</feature>
<evidence type="ECO:0000313" key="3">
    <source>
        <dbReference type="Proteomes" id="UP001353858"/>
    </source>
</evidence>
<dbReference type="EMBL" id="JARPUR010000006">
    <property type="protein sequence ID" value="KAK4874986.1"/>
    <property type="molecule type" value="Genomic_DNA"/>
</dbReference>
<evidence type="ECO:0000256" key="1">
    <source>
        <dbReference type="SAM" id="MobiDB-lite"/>
    </source>
</evidence>
<reference evidence="3" key="1">
    <citation type="submission" date="2023-01" db="EMBL/GenBank/DDBJ databases">
        <title>Key to firefly adult light organ development and bioluminescence: homeobox transcription factors regulate luciferase expression and transportation to peroxisome.</title>
        <authorList>
            <person name="Fu X."/>
        </authorList>
    </citation>
    <scope>NUCLEOTIDE SEQUENCE [LARGE SCALE GENOMIC DNA]</scope>
</reference>
<feature type="region of interest" description="Disordered" evidence="1">
    <location>
        <begin position="92"/>
        <end position="117"/>
    </location>
</feature>
<feature type="compositionally biased region" description="Polar residues" evidence="1">
    <location>
        <begin position="64"/>
        <end position="74"/>
    </location>
</feature>
<organism evidence="2 3">
    <name type="scientific">Aquatica leii</name>
    <dbReference type="NCBI Taxonomy" id="1421715"/>
    <lineage>
        <taxon>Eukaryota</taxon>
        <taxon>Metazoa</taxon>
        <taxon>Ecdysozoa</taxon>
        <taxon>Arthropoda</taxon>
        <taxon>Hexapoda</taxon>
        <taxon>Insecta</taxon>
        <taxon>Pterygota</taxon>
        <taxon>Neoptera</taxon>
        <taxon>Endopterygota</taxon>
        <taxon>Coleoptera</taxon>
        <taxon>Polyphaga</taxon>
        <taxon>Elateriformia</taxon>
        <taxon>Elateroidea</taxon>
        <taxon>Lampyridae</taxon>
        <taxon>Luciolinae</taxon>
        <taxon>Aquatica</taxon>
    </lineage>
</organism>
<name>A0AAN7P5P1_9COLE</name>
<evidence type="ECO:0000313" key="2">
    <source>
        <dbReference type="EMBL" id="KAK4874986.1"/>
    </source>
</evidence>
<keyword evidence="3" id="KW-1185">Reference proteome</keyword>
<gene>
    <name evidence="2" type="ORF">RN001_014346</name>
</gene>
<dbReference type="Proteomes" id="UP001353858">
    <property type="component" value="Unassembled WGS sequence"/>
</dbReference>
<feature type="region of interest" description="Disordered" evidence="1">
    <location>
        <begin position="64"/>
        <end position="83"/>
    </location>
</feature>
<proteinExistence type="predicted"/>
<protein>
    <submittedName>
        <fullName evidence="2">Uncharacterized protein</fullName>
    </submittedName>
</protein>
<sequence length="136" mass="15166">RDTPEEPPKSCCGLLELKPGSLRWFITLTAAAQYAACRWERFRSNETCHFASSNSVIIDGQRTHATNTSWRTNGPSPPPTYRSYAGSLLRAPLSSRRDASQSEYSFPPSYRSQTSSTRPAAIDFKQTLLYTVGNTL</sequence>
<accession>A0AAN7P5P1</accession>
<comment type="caution">
    <text evidence="2">The sequence shown here is derived from an EMBL/GenBank/DDBJ whole genome shotgun (WGS) entry which is preliminary data.</text>
</comment>